<keyword evidence="11" id="KW-1185">Reference proteome</keyword>
<keyword evidence="5 6" id="KW-0413">Isomerase</keyword>
<dbReference type="AlphaFoldDB" id="A0A1V9FQM9"/>
<sequence>MKKTTLFLSALSVLFLASACKNSGFKKTKSGLMYKIISSGSGSLVKRGDVIKLSYVHKLRDSVLGSSADQMPFYAKVDSVGPVYDPQEIFTMLRKGDSAVVIRLADSLAKKQGMLPEFIKPKDKLILSFKVLEVFTADSLAQKDQMAEMQQAQARQKVKFESLKGPKVKEIEDYLAKNNIKTQKAPQGTFVEVKDPGNGPQVDSGKYCSIRYTGKSFPSMKVFESNMEGGKPPFDVTIGTHAVIPGWDEGLKFFKKGGKGTLYIPYFQAYGAQPGPGGVQYENLVFDVEVVNVSDSAPKQPAMPMPPPQAQGQPQPQQHQGH</sequence>
<feature type="domain" description="PPIase FKBP-type" evidence="9">
    <location>
        <begin position="205"/>
        <end position="294"/>
    </location>
</feature>
<dbReference type="SUPFAM" id="SSF54534">
    <property type="entry name" value="FKBP-like"/>
    <property type="match status" value="2"/>
</dbReference>
<dbReference type="PROSITE" id="PS50059">
    <property type="entry name" value="FKBP_PPIASE"/>
    <property type="match status" value="1"/>
</dbReference>
<dbReference type="PANTHER" id="PTHR43811">
    <property type="entry name" value="FKBP-TYPE PEPTIDYL-PROLYL CIS-TRANS ISOMERASE FKPA"/>
    <property type="match status" value="1"/>
</dbReference>
<dbReference type="Proteomes" id="UP000192796">
    <property type="component" value="Unassembled WGS sequence"/>
</dbReference>
<dbReference type="InterPro" id="IPR001179">
    <property type="entry name" value="PPIase_FKBP_dom"/>
</dbReference>
<feature type="signal peptide" evidence="8">
    <location>
        <begin position="1"/>
        <end position="19"/>
    </location>
</feature>
<feature type="region of interest" description="Disordered" evidence="7">
    <location>
        <begin position="296"/>
        <end position="322"/>
    </location>
</feature>
<evidence type="ECO:0000256" key="4">
    <source>
        <dbReference type="ARBA" id="ARBA00023110"/>
    </source>
</evidence>
<evidence type="ECO:0000256" key="3">
    <source>
        <dbReference type="ARBA" id="ARBA00013194"/>
    </source>
</evidence>
<evidence type="ECO:0000256" key="7">
    <source>
        <dbReference type="SAM" id="MobiDB-lite"/>
    </source>
</evidence>
<name>A0A1V9FQM9_9BACT</name>
<evidence type="ECO:0000256" key="2">
    <source>
        <dbReference type="ARBA" id="ARBA00006577"/>
    </source>
</evidence>
<dbReference type="PANTHER" id="PTHR43811:SF19">
    <property type="entry name" value="39 KDA FK506-BINDING NUCLEAR PROTEIN"/>
    <property type="match status" value="1"/>
</dbReference>
<dbReference type="STRING" id="1703345.A3860_32085"/>
<dbReference type="Pfam" id="PF00254">
    <property type="entry name" value="FKBP_C"/>
    <property type="match status" value="1"/>
</dbReference>
<feature type="chain" id="PRO_5012709342" description="peptidylprolyl isomerase" evidence="8">
    <location>
        <begin position="20"/>
        <end position="322"/>
    </location>
</feature>
<evidence type="ECO:0000313" key="11">
    <source>
        <dbReference type="Proteomes" id="UP000192796"/>
    </source>
</evidence>
<comment type="similarity">
    <text evidence="2">Belongs to the FKBP-type PPIase family.</text>
</comment>
<evidence type="ECO:0000256" key="5">
    <source>
        <dbReference type="ARBA" id="ARBA00023235"/>
    </source>
</evidence>
<evidence type="ECO:0000256" key="6">
    <source>
        <dbReference type="PROSITE-ProRule" id="PRU00277"/>
    </source>
</evidence>
<dbReference type="GO" id="GO:0003755">
    <property type="term" value="F:peptidyl-prolyl cis-trans isomerase activity"/>
    <property type="evidence" value="ECO:0007669"/>
    <property type="project" value="UniProtKB-KW"/>
</dbReference>
<dbReference type="OrthoDB" id="9814548at2"/>
<keyword evidence="8" id="KW-0732">Signal</keyword>
<proteinExistence type="inferred from homology"/>
<evidence type="ECO:0000259" key="9">
    <source>
        <dbReference type="PROSITE" id="PS50059"/>
    </source>
</evidence>
<feature type="compositionally biased region" description="Low complexity" evidence="7">
    <location>
        <begin position="310"/>
        <end position="322"/>
    </location>
</feature>
<dbReference type="Gene3D" id="3.10.50.40">
    <property type="match status" value="2"/>
</dbReference>
<dbReference type="EMBL" id="LVYD01000059">
    <property type="protein sequence ID" value="OQP60642.1"/>
    <property type="molecule type" value="Genomic_DNA"/>
</dbReference>
<comment type="caution">
    <text evidence="10">The sequence shown here is derived from an EMBL/GenBank/DDBJ whole genome shotgun (WGS) entry which is preliminary data.</text>
</comment>
<organism evidence="10 11">
    <name type="scientific">Niastella vici</name>
    <dbReference type="NCBI Taxonomy" id="1703345"/>
    <lineage>
        <taxon>Bacteria</taxon>
        <taxon>Pseudomonadati</taxon>
        <taxon>Bacteroidota</taxon>
        <taxon>Chitinophagia</taxon>
        <taxon>Chitinophagales</taxon>
        <taxon>Chitinophagaceae</taxon>
        <taxon>Niastella</taxon>
    </lineage>
</organism>
<dbReference type="EC" id="5.2.1.8" evidence="3 6"/>
<evidence type="ECO:0000256" key="8">
    <source>
        <dbReference type="SAM" id="SignalP"/>
    </source>
</evidence>
<dbReference type="RefSeq" id="WP_081152352.1">
    <property type="nucleotide sequence ID" value="NZ_LVYD01000059.1"/>
</dbReference>
<dbReference type="InterPro" id="IPR046357">
    <property type="entry name" value="PPIase_dom_sf"/>
</dbReference>
<accession>A0A1V9FQM9</accession>
<comment type="catalytic activity">
    <reaction evidence="1 6">
        <text>[protein]-peptidylproline (omega=180) = [protein]-peptidylproline (omega=0)</text>
        <dbReference type="Rhea" id="RHEA:16237"/>
        <dbReference type="Rhea" id="RHEA-COMP:10747"/>
        <dbReference type="Rhea" id="RHEA-COMP:10748"/>
        <dbReference type="ChEBI" id="CHEBI:83833"/>
        <dbReference type="ChEBI" id="CHEBI:83834"/>
        <dbReference type="EC" id="5.2.1.8"/>
    </reaction>
</comment>
<evidence type="ECO:0000313" key="10">
    <source>
        <dbReference type="EMBL" id="OQP60642.1"/>
    </source>
</evidence>
<reference evidence="10 11" key="1">
    <citation type="submission" date="2016-03" db="EMBL/GenBank/DDBJ databases">
        <title>Niastella vici sp. nov., isolated from farmland soil.</title>
        <authorList>
            <person name="Chen L."/>
            <person name="Wang D."/>
            <person name="Yang S."/>
            <person name="Wang G."/>
        </authorList>
    </citation>
    <scope>NUCLEOTIDE SEQUENCE [LARGE SCALE GENOMIC DNA]</scope>
    <source>
        <strain evidence="10 11">DJ57</strain>
    </source>
</reference>
<evidence type="ECO:0000256" key="1">
    <source>
        <dbReference type="ARBA" id="ARBA00000971"/>
    </source>
</evidence>
<dbReference type="PROSITE" id="PS51257">
    <property type="entry name" value="PROKAR_LIPOPROTEIN"/>
    <property type="match status" value="1"/>
</dbReference>
<protein>
    <recommendedName>
        <fullName evidence="3 6">peptidylprolyl isomerase</fullName>
        <ecNumber evidence="3 6">5.2.1.8</ecNumber>
    </recommendedName>
</protein>
<gene>
    <name evidence="10" type="ORF">A3860_32085</name>
</gene>
<keyword evidence="4 6" id="KW-0697">Rotamase</keyword>